<name>A0A9D1CZ06_9FIRM</name>
<evidence type="ECO:0000256" key="1">
    <source>
        <dbReference type="SAM" id="Phobius"/>
    </source>
</evidence>
<organism evidence="3 4">
    <name type="scientific">Candidatus Coprosoma intestinipullorum</name>
    <dbReference type="NCBI Taxonomy" id="2840752"/>
    <lineage>
        <taxon>Bacteria</taxon>
        <taxon>Bacillati</taxon>
        <taxon>Bacillota</taxon>
        <taxon>Bacillota incertae sedis</taxon>
        <taxon>Candidatus Coprosoma</taxon>
    </lineage>
</organism>
<dbReference type="AlphaFoldDB" id="A0A9D1CZ06"/>
<keyword evidence="1" id="KW-0472">Membrane</keyword>
<feature type="non-terminal residue" evidence="3">
    <location>
        <position position="1"/>
    </location>
</feature>
<dbReference type="InterPro" id="IPR038740">
    <property type="entry name" value="BioF2-like_GNAT_dom"/>
</dbReference>
<keyword evidence="1" id="KW-1133">Transmembrane helix</keyword>
<dbReference type="InterPro" id="IPR016181">
    <property type="entry name" value="Acyl_CoA_acyltransferase"/>
</dbReference>
<feature type="domain" description="BioF2-like acetyltransferase" evidence="2">
    <location>
        <begin position="17"/>
        <end position="99"/>
    </location>
</feature>
<sequence length="149" mass="17967">NKPKLRKALFIDDKSKNLFRKISQTKYGMLCILYYNGLPIAHMFGLIVPNQTFMAYHMAYDKQYRKYQPGKLVIYHLLNYLKNQSYSIFDFSRGNSILKRHFSIENAKHYNIYINPNLNIKIHFIYKKNIIFLKKNIKKILKRLGLWKK</sequence>
<dbReference type="SUPFAM" id="SSF55729">
    <property type="entry name" value="Acyl-CoA N-acyltransferases (Nat)"/>
    <property type="match status" value="1"/>
</dbReference>
<evidence type="ECO:0000313" key="4">
    <source>
        <dbReference type="Proteomes" id="UP000886786"/>
    </source>
</evidence>
<dbReference type="EMBL" id="DVFV01000067">
    <property type="protein sequence ID" value="HIQ90690.1"/>
    <property type="molecule type" value="Genomic_DNA"/>
</dbReference>
<keyword evidence="1" id="KW-0812">Transmembrane</keyword>
<accession>A0A9D1CZ06</accession>
<evidence type="ECO:0000259" key="2">
    <source>
        <dbReference type="Pfam" id="PF13480"/>
    </source>
</evidence>
<comment type="caution">
    <text evidence="3">The sequence shown here is derived from an EMBL/GenBank/DDBJ whole genome shotgun (WGS) entry which is preliminary data.</text>
</comment>
<protein>
    <submittedName>
        <fullName evidence="3">GNAT family N-acetyltransferase</fullName>
    </submittedName>
</protein>
<feature type="transmembrane region" description="Helical" evidence="1">
    <location>
        <begin position="27"/>
        <end position="48"/>
    </location>
</feature>
<proteinExistence type="predicted"/>
<evidence type="ECO:0000313" key="3">
    <source>
        <dbReference type="EMBL" id="HIQ90690.1"/>
    </source>
</evidence>
<reference evidence="3" key="1">
    <citation type="submission" date="2020-10" db="EMBL/GenBank/DDBJ databases">
        <authorList>
            <person name="Gilroy R."/>
        </authorList>
    </citation>
    <scope>NUCLEOTIDE SEQUENCE</scope>
    <source>
        <strain evidence="3">CHK147-3167</strain>
    </source>
</reference>
<reference evidence="3" key="2">
    <citation type="journal article" date="2021" name="PeerJ">
        <title>Extensive microbial diversity within the chicken gut microbiome revealed by metagenomics and culture.</title>
        <authorList>
            <person name="Gilroy R."/>
            <person name="Ravi A."/>
            <person name="Getino M."/>
            <person name="Pursley I."/>
            <person name="Horton D.L."/>
            <person name="Alikhan N.F."/>
            <person name="Baker D."/>
            <person name="Gharbi K."/>
            <person name="Hall N."/>
            <person name="Watson M."/>
            <person name="Adriaenssens E.M."/>
            <person name="Foster-Nyarko E."/>
            <person name="Jarju S."/>
            <person name="Secka A."/>
            <person name="Antonio M."/>
            <person name="Oren A."/>
            <person name="Chaudhuri R.R."/>
            <person name="La Ragione R."/>
            <person name="Hildebrand F."/>
            <person name="Pallen M.J."/>
        </authorList>
    </citation>
    <scope>NUCLEOTIDE SEQUENCE</scope>
    <source>
        <strain evidence="3">CHK147-3167</strain>
    </source>
</reference>
<dbReference type="Gene3D" id="3.40.630.30">
    <property type="match status" value="1"/>
</dbReference>
<dbReference type="Pfam" id="PF13480">
    <property type="entry name" value="Acetyltransf_6"/>
    <property type="match status" value="1"/>
</dbReference>
<dbReference type="Proteomes" id="UP000886786">
    <property type="component" value="Unassembled WGS sequence"/>
</dbReference>
<gene>
    <name evidence="3" type="ORF">IAB27_03575</name>
</gene>